<dbReference type="RefSeq" id="WP_067763114.1">
    <property type="nucleotide sequence ID" value="NZ_CP183909.1"/>
</dbReference>
<reference evidence="7" key="1">
    <citation type="submission" date="2016-06" db="EMBL/GenBank/DDBJ databases">
        <authorList>
            <person name="Radolfova-Krizova L."/>
            <person name="Nemec A."/>
        </authorList>
    </citation>
    <scope>NUCLEOTIDE SEQUENCE [LARGE SCALE GENOMIC DNA]</scope>
    <source>
        <strain evidence="7">ANC 4275</strain>
    </source>
</reference>
<dbReference type="OrthoDB" id="9784378at2"/>
<keyword evidence="2" id="KW-0378">Hydrolase</keyword>
<name>A0A1A7REU7_9GAMM</name>
<dbReference type="InterPro" id="IPR004843">
    <property type="entry name" value="Calcineurin-like_PHP"/>
</dbReference>
<dbReference type="Proteomes" id="UP000185753">
    <property type="component" value="Unassembled WGS sequence"/>
</dbReference>
<dbReference type="GO" id="GO:0016787">
    <property type="term" value="F:hydrolase activity"/>
    <property type="evidence" value="ECO:0007669"/>
    <property type="project" value="UniProtKB-KW"/>
</dbReference>
<gene>
    <name evidence="6" type="ORF">A9J31_02670</name>
</gene>
<dbReference type="InterPro" id="IPR029052">
    <property type="entry name" value="Metallo-depent_PP-like"/>
</dbReference>
<dbReference type="PANTHER" id="PTHR42988">
    <property type="entry name" value="PHOSPHOHYDROLASE"/>
    <property type="match status" value="1"/>
</dbReference>
<evidence type="ECO:0000256" key="3">
    <source>
        <dbReference type="ARBA" id="ARBA00023004"/>
    </source>
</evidence>
<evidence type="ECO:0000259" key="5">
    <source>
        <dbReference type="Pfam" id="PF00149"/>
    </source>
</evidence>
<protein>
    <submittedName>
        <fullName evidence="6">Metallophosphatase</fullName>
    </submittedName>
</protein>
<dbReference type="AlphaFoldDB" id="A0A1A7REU7"/>
<evidence type="ECO:0000313" key="6">
    <source>
        <dbReference type="EMBL" id="OBX29202.1"/>
    </source>
</evidence>
<comment type="similarity">
    <text evidence="4">Belongs to the cyclic nucleotide phosphodiesterase class-III family.</text>
</comment>
<keyword evidence="1" id="KW-0479">Metal-binding</keyword>
<evidence type="ECO:0000256" key="2">
    <source>
        <dbReference type="ARBA" id="ARBA00022801"/>
    </source>
</evidence>
<dbReference type="Gene3D" id="3.60.21.10">
    <property type="match status" value="1"/>
</dbReference>
<dbReference type="GO" id="GO:0046872">
    <property type="term" value="F:metal ion binding"/>
    <property type="evidence" value="ECO:0007669"/>
    <property type="project" value="UniProtKB-KW"/>
</dbReference>
<feature type="domain" description="Calcineurin-like phosphoesterase" evidence="5">
    <location>
        <begin position="12"/>
        <end position="198"/>
    </location>
</feature>
<dbReference type="SUPFAM" id="SSF56300">
    <property type="entry name" value="Metallo-dependent phosphatases"/>
    <property type="match status" value="1"/>
</dbReference>
<keyword evidence="3" id="KW-0408">Iron</keyword>
<sequence>MTLRDSEQFDWTIIQISDTHLMDQEDLEFVRMNPEQSFHDVIQHIQLHHNHVDALVHTGDLAQVPVQTTYARYTQFMQQQKLAFYQIPGNHDDAEHFPFHQNQNQAHIIHLGKWSMILLNSAVKGKVDGWVSAQQLEQLDQLLTEHPSQHIIIACHHHPFAMQSHWIDQHKLKNAEHLMDVIAKHANVKIVLCGHVHQDSCNEWHGVQFLSTPSTSVQFKPFSENFAIDQSLPGYRVLHLKDTGAFKTEVLRVKIKQAQINAEISGY</sequence>
<comment type="caution">
    <text evidence="6">The sequence shown here is derived from an EMBL/GenBank/DDBJ whole genome shotgun (WGS) entry which is preliminary data.</text>
</comment>
<dbReference type="EMBL" id="LZDS01000012">
    <property type="protein sequence ID" value="OBX29202.1"/>
    <property type="molecule type" value="Genomic_DNA"/>
</dbReference>
<organism evidence="6 7">
    <name type="scientific">Acinetobacter gandensis</name>
    <dbReference type="NCBI Taxonomy" id="1443941"/>
    <lineage>
        <taxon>Bacteria</taxon>
        <taxon>Pseudomonadati</taxon>
        <taxon>Pseudomonadota</taxon>
        <taxon>Gammaproteobacteria</taxon>
        <taxon>Moraxellales</taxon>
        <taxon>Moraxellaceae</taxon>
        <taxon>Acinetobacter</taxon>
    </lineage>
</organism>
<dbReference type="STRING" id="1443941.A9J31_02670"/>
<evidence type="ECO:0000256" key="4">
    <source>
        <dbReference type="ARBA" id="ARBA00025742"/>
    </source>
</evidence>
<dbReference type="NCBIfam" id="NF008359">
    <property type="entry name" value="PRK11148.1"/>
    <property type="match status" value="1"/>
</dbReference>
<keyword evidence="7" id="KW-1185">Reference proteome</keyword>
<dbReference type="Pfam" id="PF00149">
    <property type="entry name" value="Metallophos"/>
    <property type="match status" value="1"/>
</dbReference>
<proteinExistence type="inferred from homology"/>
<dbReference type="InterPro" id="IPR050884">
    <property type="entry name" value="CNP_phosphodiesterase-III"/>
</dbReference>
<accession>A0A1A7REU7</accession>
<dbReference type="PANTHER" id="PTHR42988:SF2">
    <property type="entry name" value="CYCLIC NUCLEOTIDE PHOSPHODIESTERASE CBUA0032-RELATED"/>
    <property type="match status" value="1"/>
</dbReference>
<evidence type="ECO:0000313" key="7">
    <source>
        <dbReference type="Proteomes" id="UP000185753"/>
    </source>
</evidence>
<evidence type="ECO:0000256" key="1">
    <source>
        <dbReference type="ARBA" id="ARBA00022723"/>
    </source>
</evidence>